<dbReference type="CDD" id="cd24032">
    <property type="entry name" value="ASKHA_NBD_TsaB"/>
    <property type="match status" value="1"/>
</dbReference>
<dbReference type="Proteomes" id="UP000601522">
    <property type="component" value="Unassembled WGS sequence"/>
</dbReference>
<dbReference type="Gene3D" id="3.30.420.40">
    <property type="match status" value="2"/>
</dbReference>
<dbReference type="RefSeq" id="WP_249322841.1">
    <property type="nucleotide sequence ID" value="NZ_JACRTK010000001.1"/>
</dbReference>
<reference evidence="2 3" key="1">
    <citation type="submission" date="2020-08" db="EMBL/GenBank/DDBJ databases">
        <title>Genome public.</title>
        <authorList>
            <person name="Liu C."/>
            <person name="Sun Q."/>
        </authorList>
    </citation>
    <scope>NUCLEOTIDE SEQUENCE [LARGE SCALE GENOMIC DNA]</scope>
    <source>
        <strain evidence="2 3">NSJ-26</strain>
    </source>
</reference>
<evidence type="ECO:0000259" key="1">
    <source>
        <dbReference type="Pfam" id="PF00814"/>
    </source>
</evidence>
<dbReference type="NCBIfam" id="TIGR03725">
    <property type="entry name" value="T6A_YeaZ"/>
    <property type="match status" value="1"/>
</dbReference>
<accession>A0A926EYU4</accession>
<name>A0A926EYU4_9FIRM</name>
<dbReference type="PANTHER" id="PTHR11735:SF11">
    <property type="entry name" value="TRNA THREONYLCARBAMOYLADENOSINE BIOSYNTHESIS PROTEIN TSAB"/>
    <property type="match status" value="1"/>
</dbReference>
<dbReference type="GO" id="GO:0005829">
    <property type="term" value="C:cytosol"/>
    <property type="evidence" value="ECO:0007669"/>
    <property type="project" value="TreeGrafter"/>
</dbReference>
<dbReference type="InterPro" id="IPR000905">
    <property type="entry name" value="Gcp-like_dom"/>
</dbReference>
<comment type="caution">
    <text evidence="2">The sequence shown here is derived from an EMBL/GenBank/DDBJ whole genome shotgun (WGS) entry which is preliminary data.</text>
</comment>
<organism evidence="2 3">
    <name type="scientific">Wansuia hejianensis</name>
    <dbReference type="NCBI Taxonomy" id="2763667"/>
    <lineage>
        <taxon>Bacteria</taxon>
        <taxon>Bacillati</taxon>
        <taxon>Bacillota</taxon>
        <taxon>Clostridia</taxon>
        <taxon>Lachnospirales</taxon>
        <taxon>Lachnospiraceae</taxon>
        <taxon>Wansuia</taxon>
    </lineage>
</organism>
<dbReference type="Pfam" id="PF00814">
    <property type="entry name" value="TsaD"/>
    <property type="match status" value="1"/>
</dbReference>
<dbReference type="PANTHER" id="PTHR11735">
    <property type="entry name" value="TRNA N6-ADENOSINE THREONYLCARBAMOYLTRANSFERASE"/>
    <property type="match status" value="1"/>
</dbReference>
<gene>
    <name evidence="2" type="primary">tsaB</name>
    <name evidence="2" type="ORF">H8689_02670</name>
</gene>
<dbReference type="InterPro" id="IPR022496">
    <property type="entry name" value="T6A_TsaB"/>
</dbReference>
<evidence type="ECO:0000313" key="3">
    <source>
        <dbReference type="Proteomes" id="UP000601522"/>
    </source>
</evidence>
<dbReference type="AlphaFoldDB" id="A0A926EYU4"/>
<proteinExistence type="predicted"/>
<protein>
    <submittedName>
        <fullName evidence="2">tRNA (Adenosine(37)-N6)-threonylcarbamoyltransferase complex dimerization subunit type 1 TsaB</fullName>
    </submittedName>
</protein>
<dbReference type="EMBL" id="JACRTK010000001">
    <property type="protein sequence ID" value="MBC8590042.1"/>
    <property type="molecule type" value="Genomic_DNA"/>
</dbReference>
<sequence length="231" mass="25747">MKVLGLDTSTMMATCSVIDDNRLLGEYSLNQDMTHSEKLVPMIKEVLESLKLEVKDIDLYGVALGPGSFTGLRIGAATMKAFAHLFNKPIVGISTLEALAYNLPYNDIVVPMIDARRNRVYTGIYTWENGKIKEIMGPDVLEIEDILTRLKEYDKSIVNGDGALLHRDTIKAILKDKVQFATIGHNMCRATSICELAKIKHEAGQSDDLFTLAPDYLRPSQAERQLKDSNK</sequence>
<dbReference type="GO" id="GO:0002949">
    <property type="term" value="P:tRNA threonylcarbamoyladenosine modification"/>
    <property type="evidence" value="ECO:0007669"/>
    <property type="project" value="InterPro"/>
</dbReference>
<dbReference type="SUPFAM" id="SSF53067">
    <property type="entry name" value="Actin-like ATPase domain"/>
    <property type="match status" value="2"/>
</dbReference>
<feature type="domain" description="Gcp-like" evidence="1">
    <location>
        <begin position="31"/>
        <end position="196"/>
    </location>
</feature>
<keyword evidence="3" id="KW-1185">Reference proteome</keyword>
<evidence type="ECO:0000313" key="2">
    <source>
        <dbReference type="EMBL" id="MBC8590042.1"/>
    </source>
</evidence>
<dbReference type="InterPro" id="IPR043129">
    <property type="entry name" value="ATPase_NBD"/>
</dbReference>